<comment type="caution">
    <text evidence="17">Lacks conserved residue(s) required for the propagation of feature annotation.</text>
</comment>
<feature type="binding site" evidence="17">
    <location>
        <position position="130"/>
    </location>
    <ligand>
        <name>Mg(2+)</name>
        <dbReference type="ChEBI" id="CHEBI:18420"/>
    </ligand>
</feature>
<keyword evidence="10 17" id="KW-0547">Nucleotide-binding</keyword>
<dbReference type="SUPFAM" id="SSF82114">
    <property type="entry name" value="Riboflavin kinase-like"/>
    <property type="match status" value="1"/>
</dbReference>
<keyword evidence="9 17" id="KW-0479">Metal-binding</keyword>
<dbReference type="EC" id="2.7.1.161" evidence="4 17"/>
<protein>
    <recommendedName>
        <fullName evidence="5 17">Riboflavin kinase</fullName>
        <shortName evidence="17">RFK</shortName>
        <ecNumber evidence="4 17">2.7.1.161</ecNumber>
    </recommendedName>
    <alternativeName>
        <fullName evidence="14 17">CTP-dependent riboflavin kinase</fullName>
    </alternativeName>
    <alternativeName>
        <fullName evidence="15 17">CTP:riboflavin 5'-phosphotransferase</fullName>
    </alternativeName>
    <alternativeName>
        <fullName evidence="13 17">Flavokinase</fullName>
    </alternativeName>
</protein>
<feature type="binding site" evidence="17">
    <location>
        <position position="185"/>
    </location>
    <ligand>
        <name>FMN</name>
        <dbReference type="ChEBI" id="CHEBI:58210"/>
    </ligand>
</feature>
<accession>D7EAN0</accession>
<dbReference type="UniPathway" id="UPA00276">
    <property type="reaction ID" value="UER00929"/>
</dbReference>
<keyword evidence="8 17" id="KW-0808">Transferase</keyword>
<evidence type="ECO:0000256" key="5">
    <source>
        <dbReference type="ARBA" id="ARBA00017394"/>
    </source>
</evidence>
<gene>
    <name evidence="17" type="primary">ribK</name>
    <name evidence="19" type="ordered locus">Metev_2203</name>
</gene>
<comment type="function">
    <text evidence="1 17">Catalyzes the CTP-dependent phosphorylation of riboflavin (vitamin B2) to form flavin mononucleotide (FMN).</text>
</comment>
<dbReference type="PANTHER" id="PTHR40706">
    <property type="entry name" value="RIBOFLAVIN KINASE"/>
    <property type="match status" value="1"/>
</dbReference>
<evidence type="ECO:0000256" key="15">
    <source>
        <dbReference type="ARBA" id="ARBA00033116"/>
    </source>
</evidence>
<feature type="binding site" evidence="17">
    <location>
        <position position="128"/>
    </location>
    <ligand>
        <name>Mg(2+)</name>
        <dbReference type="ChEBI" id="CHEBI:18420"/>
    </ligand>
</feature>
<evidence type="ECO:0000256" key="17">
    <source>
        <dbReference type="HAMAP-Rule" id="MF_01285"/>
    </source>
</evidence>
<dbReference type="KEGG" id="mev:Metev_2203"/>
<dbReference type="InterPro" id="IPR023465">
    <property type="entry name" value="Riboflavin_kinase_dom_sf"/>
</dbReference>
<dbReference type="NCBIfam" id="NF010762">
    <property type="entry name" value="PRK14165.1"/>
    <property type="match status" value="1"/>
</dbReference>
<dbReference type="GO" id="GO:0009398">
    <property type="term" value="P:FMN biosynthetic process"/>
    <property type="evidence" value="ECO:0007669"/>
    <property type="project" value="UniProtKB-UniRule"/>
</dbReference>
<dbReference type="GO" id="GO:0009231">
    <property type="term" value="P:riboflavin biosynthetic process"/>
    <property type="evidence" value="ECO:0007669"/>
    <property type="project" value="InterPro"/>
</dbReference>
<dbReference type="RefSeq" id="WP_013195594.1">
    <property type="nucleotide sequence ID" value="NC_014253.1"/>
</dbReference>
<evidence type="ECO:0000256" key="6">
    <source>
        <dbReference type="ARBA" id="ARBA00022630"/>
    </source>
</evidence>
<evidence type="ECO:0000256" key="11">
    <source>
        <dbReference type="ARBA" id="ARBA00022777"/>
    </source>
</evidence>
<keyword evidence="7 17" id="KW-0288">FMN</keyword>
<proteinExistence type="inferred from homology"/>
<comment type="catalytic activity">
    <reaction evidence="16 17">
        <text>riboflavin + CTP = CDP + FMN + H(+)</text>
        <dbReference type="Rhea" id="RHEA:25021"/>
        <dbReference type="ChEBI" id="CHEBI:15378"/>
        <dbReference type="ChEBI" id="CHEBI:37563"/>
        <dbReference type="ChEBI" id="CHEBI:57986"/>
        <dbReference type="ChEBI" id="CHEBI:58069"/>
        <dbReference type="ChEBI" id="CHEBI:58210"/>
        <dbReference type="EC" id="2.7.1.161"/>
    </reaction>
</comment>
<keyword evidence="6 17" id="KW-0285">Flavoprotein</keyword>
<dbReference type="GO" id="GO:0000166">
    <property type="term" value="F:nucleotide binding"/>
    <property type="evidence" value="ECO:0007669"/>
    <property type="project" value="UniProtKB-UniRule"/>
</dbReference>
<dbReference type="STRING" id="644295.Metev_2203"/>
<dbReference type="EMBL" id="CP002069">
    <property type="protein sequence ID" value="ADI75029.1"/>
    <property type="molecule type" value="Genomic_DNA"/>
</dbReference>
<dbReference type="InterPro" id="IPR023602">
    <property type="entry name" value="Riboflavin_kinase_CTP-dep"/>
</dbReference>
<dbReference type="InterPro" id="IPR023470">
    <property type="entry name" value="Riboflavin_kinase_archaeal"/>
</dbReference>
<evidence type="ECO:0000256" key="12">
    <source>
        <dbReference type="ARBA" id="ARBA00022842"/>
    </source>
</evidence>
<dbReference type="InterPro" id="IPR039063">
    <property type="entry name" value="RibK_CTP-dep"/>
</dbReference>
<dbReference type="HOGENOM" id="CLU_088476_0_0_2"/>
<evidence type="ECO:0000256" key="8">
    <source>
        <dbReference type="ARBA" id="ARBA00022679"/>
    </source>
</evidence>
<evidence type="ECO:0000313" key="19">
    <source>
        <dbReference type="EMBL" id="ADI75029.1"/>
    </source>
</evidence>
<feature type="domain" description="Riboflavin kinase" evidence="18">
    <location>
        <begin position="96"/>
        <end position="214"/>
    </location>
</feature>
<comment type="pathway">
    <text evidence="2 17">Cofactor biosynthesis; FMN biosynthesis; FMN from riboflavin (CTP route): step 1/1.</text>
</comment>
<evidence type="ECO:0000256" key="13">
    <source>
        <dbReference type="ARBA" id="ARBA00029789"/>
    </source>
</evidence>
<evidence type="ECO:0000256" key="14">
    <source>
        <dbReference type="ARBA" id="ARBA00030544"/>
    </source>
</evidence>
<name>D7EAN0_METEZ</name>
<comment type="cofactor">
    <cofactor evidence="17">
        <name>Mg(2+)</name>
        <dbReference type="ChEBI" id="CHEBI:18420"/>
    </cofactor>
    <text evidence="17">Binds 1 Mg(2+) ion per subunit.</text>
</comment>
<keyword evidence="11 17" id="KW-0418">Kinase</keyword>
<evidence type="ECO:0000256" key="2">
    <source>
        <dbReference type="ARBA" id="ARBA00005219"/>
    </source>
</evidence>
<dbReference type="AlphaFoldDB" id="D7EAN0"/>
<evidence type="ECO:0000313" key="20">
    <source>
        <dbReference type="Proteomes" id="UP000000391"/>
    </source>
</evidence>
<comment type="similarity">
    <text evidence="3 17">Belongs to the archaeal riboflavin kinase family.</text>
</comment>
<dbReference type="GeneID" id="9347865"/>
<evidence type="ECO:0000256" key="10">
    <source>
        <dbReference type="ARBA" id="ARBA00022741"/>
    </source>
</evidence>
<feature type="binding site" evidence="17">
    <location>
        <begin position="198"/>
        <end position="201"/>
    </location>
    <ligand>
        <name>CDP</name>
        <dbReference type="ChEBI" id="CHEBI:58069"/>
    </ligand>
</feature>
<dbReference type="GO" id="GO:0008531">
    <property type="term" value="F:riboflavin kinase activity"/>
    <property type="evidence" value="ECO:0007669"/>
    <property type="project" value="InterPro"/>
</dbReference>
<evidence type="ECO:0000256" key="16">
    <source>
        <dbReference type="ARBA" id="ARBA00047857"/>
    </source>
</evidence>
<reference evidence="19 20" key="1">
    <citation type="submission" date="2010-06" db="EMBL/GenBank/DDBJ databases">
        <title>Complete sequence chromosome of Methanohalobium evestigatum Z-7303.</title>
        <authorList>
            <consortium name="US DOE Joint Genome Institute"/>
            <person name="Lucas S."/>
            <person name="Copeland A."/>
            <person name="Lapidus A."/>
            <person name="Cheng J.-F."/>
            <person name="Bruce D."/>
            <person name="Goodwin L."/>
            <person name="Pitluck S."/>
            <person name="Saunders E."/>
            <person name="Detter J.C."/>
            <person name="Han C."/>
            <person name="Tapia R."/>
            <person name="Land M."/>
            <person name="Hauser L."/>
            <person name="Kyrpides N."/>
            <person name="Mikhailova N."/>
            <person name="Sieprawska-Lupa M."/>
            <person name="Whitman W.B."/>
            <person name="Anderson I."/>
            <person name="Woyke T."/>
        </authorList>
    </citation>
    <scope>NUCLEOTIDE SEQUENCE [LARGE SCALE GENOMIC DNA]</scope>
    <source>
        <strain evidence="20">ATCC BAA-1072 / DSM 3721 / NBRC 107634 / OCM 161 / Z-7303</strain>
    </source>
</reference>
<dbReference type="InterPro" id="IPR036388">
    <property type="entry name" value="WH-like_DNA-bd_sf"/>
</dbReference>
<dbReference type="InterPro" id="IPR036390">
    <property type="entry name" value="WH_DNA-bd_sf"/>
</dbReference>
<feature type="binding site" evidence="17">
    <location>
        <begin position="99"/>
        <end position="104"/>
    </location>
    <ligand>
        <name>CDP</name>
        <dbReference type="ChEBI" id="CHEBI:58069"/>
    </ligand>
</feature>
<dbReference type="Gene3D" id="1.10.10.10">
    <property type="entry name" value="Winged helix-like DNA-binding domain superfamily/Winged helix DNA-binding domain"/>
    <property type="match status" value="1"/>
</dbReference>
<dbReference type="SUPFAM" id="SSF46785">
    <property type="entry name" value="Winged helix' DNA-binding domain"/>
    <property type="match status" value="1"/>
</dbReference>
<evidence type="ECO:0000256" key="7">
    <source>
        <dbReference type="ARBA" id="ARBA00022643"/>
    </source>
</evidence>
<evidence type="ECO:0000256" key="9">
    <source>
        <dbReference type="ARBA" id="ARBA00022723"/>
    </source>
</evidence>
<evidence type="ECO:0000259" key="18">
    <source>
        <dbReference type="Pfam" id="PF01982"/>
    </source>
</evidence>
<evidence type="ECO:0000256" key="3">
    <source>
        <dbReference type="ARBA" id="ARBA00006428"/>
    </source>
</evidence>
<keyword evidence="12 17" id="KW-0460">Magnesium</keyword>
<organism evidence="19 20">
    <name type="scientific">Methanohalobium evestigatum (strain ATCC BAA-1072 / DSM 3721 / NBRC 107634 / OCM 161 / Z-7303)</name>
    <dbReference type="NCBI Taxonomy" id="644295"/>
    <lineage>
        <taxon>Archaea</taxon>
        <taxon>Methanobacteriati</taxon>
        <taxon>Methanobacteriota</taxon>
        <taxon>Stenosarchaea group</taxon>
        <taxon>Methanomicrobia</taxon>
        <taxon>Methanosarcinales</taxon>
        <taxon>Methanosarcinaceae</taxon>
        <taxon>Methanohalobium</taxon>
    </lineage>
</organism>
<keyword evidence="20" id="KW-1185">Reference proteome</keyword>
<evidence type="ECO:0000256" key="1">
    <source>
        <dbReference type="ARBA" id="ARBA00003072"/>
    </source>
</evidence>
<dbReference type="OrthoDB" id="30955at2157"/>
<dbReference type="Pfam" id="PF01982">
    <property type="entry name" value="CTP-dep_RFKase"/>
    <property type="match status" value="1"/>
</dbReference>
<dbReference type="Proteomes" id="UP000000391">
    <property type="component" value="Chromosome"/>
</dbReference>
<dbReference type="Gene3D" id="2.40.30.30">
    <property type="entry name" value="Riboflavin kinase-like"/>
    <property type="match status" value="1"/>
</dbReference>
<dbReference type="PANTHER" id="PTHR40706:SF1">
    <property type="entry name" value="RIBOFLAVIN KINASE"/>
    <property type="match status" value="1"/>
</dbReference>
<feature type="binding site" evidence="17">
    <location>
        <position position="193"/>
    </location>
    <ligand>
        <name>FMN</name>
        <dbReference type="ChEBI" id="CHEBI:58210"/>
    </ligand>
</feature>
<dbReference type="HAMAP" id="MF_01285">
    <property type="entry name" value="Riboflavin_kinase"/>
    <property type="match status" value="1"/>
</dbReference>
<evidence type="ECO:0000256" key="4">
    <source>
        <dbReference type="ARBA" id="ARBA00011987"/>
    </source>
</evidence>
<dbReference type="GO" id="GO:0000287">
    <property type="term" value="F:magnesium ion binding"/>
    <property type="evidence" value="ECO:0007669"/>
    <property type="project" value="UniProtKB-UniRule"/>
</dbReference>
<sequence>MPCSIESLKKLALLGAVDECIKISSSEFTEHISSSSKTAARILKKLDDENLINREIVQDGQLITVTEQGLKKLRDEYADYLRIFEKEGDIELYGYVVNGLGEGKYYINLDGYKKQFENKLNFTPYPGTLNVCLANYSKHTREKLEELPATQINGFTDGERTFGSGKCYKAIIEDIECAIILPSRSHYPSDLLEIIASVNLRKKLNLNDGDDVKILLKQNNHKYP</sequence>